<dbReference type="Proteomes" id="UP001597112">
    <property type="component" value="Unassembled WGS sequence"/>
</dbReference>
<feature type="transmembrane region" description="Helical" evidence="1">
    <location>
        <begin position="58"/>
        <end position="77"/>
    </location>
</feature>
<proteinExistence type="predicted"/>
<protein>
    <recommendedName>
        <fullName evidence="2">CBU-0592-like domain-containing protein</fullName>
    </recommendedName>
</protein>
<organism evidence="3 4">
    <name type="scientific">Ohtaekwangia kribbensis</name>
    <dbReference type="NCBI Taxonomy" id="688913"/>
    <lineage>
        <taxon>Bacteria</taxon>
        <taxon>Pseudomonadati</taxon>
        <taxon>Bacteroidota</taxon>
        <taxon>Cytophagia</taxon>
        <taxon>Cytophagales</taxon>
        <taxon>Fulvivirgaceae</taxon>
        <taxon>Ohtaekwangia</taxon>
    </lineage>
</organism>
<feature type="domain" description="CBU-0592-like" evidence="2">
    <location>
        <begin position="6"/>
        <end position="79"/>
    </location>
</feature>
<keyword evidence="1" id="KW-1133">Transmembrane helix</keyword>
<reference evidence="4" key="1">
    <citation type="journal article" date="2019" name="Int. J. Syst. Evol. Microbiol.">
        <title>The Global Catalogue of Microorganisms (GCM) 10K type strain sequencing project: providing services to taxonomists for standard genome sequencing and annotation.</title>
        <authorList>
            <consortium name="The Broad Institute Genomics Platform"/>
            <consortium name="The Broad Institute Genome Sequencing Center for Infectious Disease"/>
            <person name="Wu L."/>
            <person name="Ma J."/>
        </authorList>
    </citation>
    <scope>NUCLEOTIDE SEQUENCE [LARGE SCALE GENOMIC DNA]</scope>
    <source>
        <strain evidence="4">CCUG 58938</strain>
    </source>
</reference>
<feature type="transmembrane region" description="Helical" evidence="1">
    <location>
        <begin position="33"/>
        <end position="52"/>
    </location>
</feature>
<accession>A0ABW3JXR6</accession>
<dbReference type="Pfam" id="PF26604">
    <property type="entry name" value="CBU_0592"/>
    <property type="match status" value="1"/>
</dbReference>
<evidence type="ECO:0000259" key="2">
    <source>
        <dbReference type="Pfam" id="PF26604"/>
    </source>
</evidence>
<comment type="caution">
    <text evidence="3">The sequence shown here is derived from an EMBL/GenBank/DDBJ whole genome shotgun (WGS) entry which is preliminary data.</text>
</comment>
<evidence type="ECO:0000256" key="1">
    <source>
        <dbReference type="SAM" id="Phobius"/>
    </source>
</evidence>
<evidence type="ECO:0000313" key="3">
    <source>
        <dbReference type="EMBL" id="MFD0998331.1"/>
    </source>
</evidence>
<dbReference type="EMBL" id="JBHTKA010000001">
    <property type="protein sequence ID" value="MFD0998331.1"/>
    <property type="molecule type" value="Genomic_DNA"/>
</dbReference>
<sequence length="82" mass="9404">METLIEILGWIGSFEVIIAYGLNSYQRLRSDTFLFYFLNITGGLLLIIYSIYKGAFANTFINVVWVIIAIPAVIKLLRKSKR</sequence>
<gene>
    <name evidence="3" type="ORF">ACFQ21_03395</name>
</gene>
<keyword evidence="4" id="KW-1185">Reference proteome</keyword>
<evidence type="ECO:0000313" key="4">
    <source>
        <dbReference type="Proteomes" id="UP001597112"/>
    </source>
</evidence>
<keyword evidence="1" id="KW-0812">Transmembrane</keyword>
<dbReference type="RefSeq" id="WP_377574857.1">
    <property type="nucleotide sequence ID" value="NZ_JBHTKA010000001.1"/>
</dbReference>
<keyword evidence="1" id="KW-0472">Membrane</keyword>
<dbReference type="NCBIfam" id="NF047864">
    <property type="entry name" value="CBU_0592_membra"/>
    <property type="match status" value="1"/>
</dbReference>
<name>A0ABW3JXR6_9BACT</name>
<dbReference type="InterPro" id="IPR058058">
    <property type="entry name" value="CBU_0592-like"/>
</dbReference>